<evidence type="ECO:0000313" key="2">
    <source>
        <dbReference type="Proteomes" id="UP000481807"/>
    </source>
</evidence>
<accession>A0AB36BLD5</accession>
<gene>
    <name evidence="1" type="ORF">D3Z30_12795</name>
</gene>
<protein>
    <submittedName>
        <fullName evidence="1">Uncharacterized protein</fullName>
    </submittedName>
</protein>
<dbReference type="Proteomes" id="UP000481807">
    <property type="component" value="Unassembled WGS sequence"/>
</dbReference>
<proteinExistence type="predicted"/>
<dbReference type="EMBL" id="QXWP01000015">
    <property type="protein sequence ID" value="NBH31811.1"/>
    <property type="molecule type" value="Genomic_DNA"/>
</dbReference>
<reference evidence="1 2" key="1">
    <citation type="submission" date="2018-08" db="EMBL/GenBank/DDBJ databases">
        <title>Murine metabolic-syndrome-specific gut microbial biobank.</title>
        <authorList>
            <person name="Liu C."/>
        </authorList>
    </citation>
    <scope>NUCLEOTIDE SEQUENCE [LARGE SCALE GENOMIC DNA]</scope>
    <source>
        <strain evidence="1 2">1XD21-27</strain>
    </source>
</reference>
<sequence>METIKTTTDKAKEMRKEIKNQLGYTARQVSVKKTSYESICVTVKDYKVNFNEVEKIANQFEDVSYDEFTGEILLGGNTYIDVRNESINPEYLDKAKQIYEQVETNKKINGTYTINDEMKVKLIVDKNDDLNRAYIQTKDKEQLVINFNEVKLANYMTMLL</sequence>
<organism evidence="1 2">
    <name type="scientific">Staphylococcus warneri</name>
    <dbReference type="NCBI Taxonomy" id="1292"/>
    <lineage>
        <taxon>Bacteria</taxon>
        <taxon>Bacillati</taxon>
        <taxon>Bacillota</taxon>
        <taxon>Bacilli</taxon>
        <taxon>Bacillales</taxon>
        <taxon>Staphylococcaceae</taxon>
        <taxon>Staphylococcus</taxon>
    </lineage>
</organism>
<dbReference type="AlphaFoldDB" id="A0AB36BLD5"/>
<comment type="caution">
    <text evidence="1">The sequence shown here is derived from an EMBL/GenBank/DDBJ whole genome shotgun (WGS) entry which is preliminary data.</text>
</comment>
<dbReference type="RefSeq" id="WP_154872864.1">
    <property type="nucleotide sequence ID" value="NZ_QXWP01000015.1"/>
</dbReference>
<evidence type="ECO:0000313" key="1">
    <source>
        <dbReference type="EMBL" id="NBH31811.1"/>
    </source>
</evidence>
<name>A0AB36BLD5_STAWA</name>